<keyword evidence="4 6" id="KW-0067">ATP-binding</keyword>
<evidence type="ECO:0000256" key="1">
    <source>
        <dbReference type="ARBA" id="ARBA00005417"/>
    </source>
</evidence>
<evidence type="ECO:0000313" key="6">
    <source>
        <dbReference type="EMBL" id="HIR05791.1"/>
    </source>
</evidence>
<comment type="similarity">
    <text evidence="1">Belongs to the ABC transporter superfamily.</text>
</comment>
<dbReference type="PANTHER" id="PTHR43776:SF8">
    <property type="entry name" value="ABC TRANSPORTER, ATP-BINDING PROTEIN"/>
    <property type="match status" value="1"/>
</dbReference>
<dbReference type="AlphaFoldDB" id="A0A9D1D539"/>
<name>A0A9D1D539_9FIRM</name>
<dbReference type="CDD" id="cd03257">
    <property type="entry name" value="ABC_NikE_OppD_transporters"/>
    <property type="match status" value="1"/>
</dbReference>
<dbReference type="InterPro" id="IPR050319">
    <property type="entry name" value="ABC_transp_ATP-bind"/>
</dbReference>
<reference evidence="6" key="1">
    <citation type="submission" date="2020-10" db="EMBL/GenBank/DDBJ databases">
        <authorList>
            <person name="Gilroy R."/>
        </authorList>
    </citation>
    <scope>NUCLEOTIDE SEQUENCE</scope>
    <source>
        <strain evidence="6">CHK180-2868</strain>
    </source>
</reference>
<evidence type="ECO:0000259" key="5">
    <source>
        <dbReference type="PROSITE" id="PS50893"/>
    </source>
</evidence>
<feature type="domain" description="ABC transporter" evidence="5">
    <location>
        <begin position="6"/>
        <end position="250"/>
    </location>
</feature>
<dbReference type="Gene3D" id="3.40.50.300">
    <property type="entry name" value="P-loop containing nucleotide triphosphate hydrolases"/>
    <property type="match status" value="1"/>
</dbReference>
<dbReference type="FunFam" id="3.40.50.300:FF:000016">
    <property type="entry name" value="Oligopeptide ABC transporter ATP-binding component"/>
    <property type="match status" value="1"/>
</dbReference>
<dbReference type="InterPro" id="IPR003439">
    <property type="entry name" value="ABC_transporter-like_ATP-bd"/>
</dbReference>
<dbReference type="InterPro" id="IPR003593">
    <property type="entry name" value="AAA+_ATPase"/>
</dbReference>
<evidence type="ECO:0000256" key="3">
    <source>
        <dbReference type="ARBA" id="ARBA00022741"/>
    </source>
</evidence>
<reference evidence="6" key="2">
    <citation type="journal article" date="2021" name="PeerJ">
        <title>Extensive microbial diversity within the chicken gut microbiome revealed by metagenomics and culture.</title>
        <authorList>
            <person name="Gilroy R."/>
            <person name="Ravi A."/>
            <person name="Getino M."/>
            <person name="Pursley I."/>
            <person name="Horton D.L."/>
            <person name="Alikhan N.F."/>
            <person name="Baker D."/>
            <person name="Gharbi K."/>
            <person name="Hall N."/>
            <person name="Watson M."/>
            <person name="Adriaenssens E.M."/>
            <person name="Foster-Nyarko E."/>
            <person name="Jarju S."/>
            <person name="Secka A."/>
            <person name="Antonio M."/>
            <person name="Oren A."/>
            <person name="Chaudhuri R.R."/>
            <person name="La Ragione R."/>
            <person name="Hildebrand F."/>
            <person name="Pallen M.J."/>
        </authorList>
    </citation>
    <scope>NUCLEOTIDE SEQUENCE</scope>
    <source>
        <strain evidence="6">CHK180-2868</strain>
    </source>
</reference>
<organism evidence="6 7">
    <name type="scientific">Candidatus Copromonas faecavium</name>
    <name type="common">nom. illeg.</name>
    <dbReference type="NCBI Taxonomy" id="2840740"/>
    <lineage>
        <taxon>Bacteria</taxon>
        <taxon>Bacillati</taxon>
        <taxon>Bacillota</taxon>
        <taxon>Clostridia</taxon>
        <taxon>Lachnospirales</taxon>
        <taxon>Lachnospiraceae</taxon>
        <taxon>Candidatus Copromonas (nom. illeg.)</taxon>
    </lineage>
</organism>
<dbReference type="InterPro" id="IPR027417">
    <property type="entry name" value="P-loop_NTPase"/>
</dbReference>
<dbReference type="PANTHER" id="PTHR43776">
    <property type="entry name" value="TRANSPORT ATP-BINDING PROTEIN"/>
    <property type="match status" value="1"/>
</dbReference>
<comment type="caution">
    <text evidence="6">The sequence shown here is derived from an EMBL/GenBank/DDBJ whole genome shotgun (WGS) entry which is preliminary data.</text>
</comment>
<evidence type="ECO:0000256" key="2">
    <source>
        <dbReference type="ARBA" id="ARBA00022448"/>
    </source>
</evidence>
<dbReference type="Proteomes" id="UP000824250">
    <property type="component" value="Unassembled WGS sequence"/>
</dbReference>
<accession>A0A9D1D539</accession>
<dbReference type="SUPFAM" id="SSF52540">
    <property type="entry name" value="P-loop containing nucleoside triphosphate hydrolases"/>
    <property type="match status" value="1"/>
</dbReference>
<dbReference type="GO" id="GO:0005524">
    <property type="term" value="F:ATP binding"/>
    <property type="evidence" value="ECO:0007669"/>
    <property type="project" value="UniProtKB-KW"/>
</dbReference>
<dbReference type="SMART" id="SM00382">
    <property type="entry name" value="AAA"/>
    <property type="match status" value="1"/>
</dbReference>
<dbReference type="PROSITE" id="PS50893">
    <property type="entry name" value="ABC_TRANSPORTER_2"/>
    <property type="match status" value="1"/>
</dbReference>
<evidence type="ECO:0000256" key="4">
    <source>
        <dbReference type="ARBA" id="ARBA00022840"/>
    </source>
</evidence>
<dbReference type="Pfam" id="PF00005">
    <property type="entry name" value="ABC_tran"/>
    <property type="match status" value="1"/>
</dbReference>
<dbReference type="InterPro" id="IPR013563">
    <property type="entry name" value="Oligopep_ABC_C"/>
</dbReference>
<proteinExistence type="inferred from homology"/>
<sequence>MLATILEAKHLKKYFKTPKGMLHAVDDVSFSIEAGKTLGVVGESGCGKSTLGRVLIHLLERTDGQIFFEGKDISDLKKSELKEIRKDMQMIFQDPFASLNPRQSVSEIIAEPLQIYHRVSSKQDLEKQVLELMDTVGLARRLANSYPHELDGGRRQRIGVARALALNPKFIVCDEPVSALDVSIQAQILNLMQDLQEERNLTYLFITHNLSVVKHISDEILVMYLGKMVEFASDKDIFMHRLHPYTKALLAAVPLPVYGMQKKKRQLLSGELSSPINPKPGCRFATRCPYAKEICSQKEPELEEIMPRHFVACHFAREINGL</sequence>
<protein>
    <submittedName>
        <fullName evidence="6">ATP-binding cassette domain-containing protein</fullName>
    </submittedName>
</protein>
<dbReference type="GO" id="GO:0055085">
    <property type="term" value="P:transmembrane transport"/>
    <property type="evidence" value="ECO:0007669"/>
    <property type="project" value="UniProtKB-ARBA"/>
</dbReference>
<gene>
    <name evidence="6" type="ORF">IAB28_07475</name>
</gene>
<dbReference type="GO" id="GO:0015833">
    <property type="term" value="P:peptide transport"/>
    <property type="evidence" value="ECO:0007669"/>
    <property type="project" value="InterPro"/>
</dbReference>
<dbReference type="GO" id="GO:0016887">
    <property type="term" value="F:ATP hydrolysis activity"/>
    <property type="evidence" value="ECO:0007669"/>
    <property type="project" value="InterPro"/>
</dbReference>
<evidence type="ECO:0000313" key="7">
    <source>
        <dbReference type="Proteomes" id="UP000824250"/>
    </source>
</evidence>
<dbReference type="NCBIfam" id="TIGR01727">
    <property type="entry name" value="oligo_HPY"/>
    <property type="match status" value="1"/>
</dbReference>
<keyword evidence="3" id="KW-0547">Nucleotide-binding</keyword>
<dbReference type="EMBL" id="DVGC01000041">
    <property type="protein sequence ID" value="HIR05791.1"/>
    <property type="molecule type" value="Genomic_DNA"/>
</dbReference>
<dbReference type="Pfam" id="PF08352">
    <property type="entry name" value="oligo_HPY"/>
    <property type="match status" value="1"/>
</dbReference>
<keyword evidence="2" id="KW-0813">Transport</keyword>